<evidence type="ECO:0000256" key="11">
    <source>
        <dbReference type="SAM" id="MobiDB-lite"/>
    </source>
</evidence>
<dbReference type="GO" id="GO:0003729">
    <property type="term" value="F:mRNA binding"/>
    <property type="evidence" value="ECO:0007669"/>
    <property type="project" value="TreeGrafter"/>
</dbReference>
<feature type="region of interest" description="Disordered" evidence="11">
    <location>
        <begin position="222"/>
        <end position="258"/>
    </location>
</feature>
<feature type="repeat" description="WD" evidence="9">
    <location>
        <begin position="357"/>
        <end position="391"/>
    </location>
</feature>
<dbReference type="InterPro" id="IPR020472">
    <property type="entry name" value="WD40_PAC1"/>
</dbReference>
<dbReference type="InterPro" id="IPR001680">
    <property type="entry name" value="WD40_rpt"/>
</dbReference>
<feature type="repeat" description="WD" evidence="9">
    <location>
        <begin position="584"/>
        <end position="615"/>
    </location>
</feature>
<evidence type="ECO:0000313" key="12">
    <source>
        <dbReference type="EMBL" id="PWN45494.1"/>
    </source>
</evidence>
<dbReference type="FunFam" id="2.130.10.10:FF:000034">
    <property type="entry name" value="Pre-mRNA-processing factor 17, putative"/>
    <property type="match status" value="1"/>
</dbReference>
<feature type="compositionally biased region" description="Polar residues" evidence="11">
    <location>
        <begin position="91"/>
        <end position="103"/>
    </location>
</feature>
<dbReference type="Gene3D" id="2.130.10.10">
    <property type="entry name" value="YVTN repeat-like/Quinoprotein amine dehydrogenase"/>
    <property type="match status" value="1"/>
</dbReference>
<reference evidence="12 13" key="1">
    <citation type="journal article" date="2018" name="Mol. Biol. Evol.">
        <title>Broad Genomic Sampling Reveals a Smut Pathogenic Ancestry of the Fungal Clade Ustilaginomycotina.</title>
        <authorList>
            <person name="Kijpornyongpan T."/>
            <person name="Mondo S.J."/>
            <person name="Barry K."/>
            <person name="Sandor L."/>
            <person name="Lee J."/>
            <person name="Lipzen A."/>
            <person name="Pangilinan J."/>
            <person name="LaButti K."/>
            <person name="Hainaut M."/>
            <person name="Henrissat B."/>
            <person name="Grigoriev I.V."/>
            <person name="Spatafora J.W."/>
            <person name="Aime M.C."/>
        </authorList>
    </citation>
    <scope>NUCLEOTIDE SEQUENCE [LARGE SCALE GENOMIC DNA]</scope>
    <source>
        <strain evidence="12 13">MCA 4658</strain>
    </source>
</reference>
<dbReference type="Pfam" id="PF00400">
    <property type="entry name" value="WD40"/>
    <property type="match status" value="5"/>
</dbReference>
<dbReference type="FunCoup" id="A0A316W7A9">
    <property type="interactions" value="495"/>
</dbReference>
<organism evidence="12 13">
    <name type="scientific">Ceraceosorus guamensis</name>
    <dbReference type="NCBI Taxonomy" id="1522189"/>
    <lineage>
        <taxon>Eukaryota</taxon>
        <taxon>Fungi</taxon>
        <taxon>Dikarya</taxon>
        <taxon>Basidiomycota</taxon>
        <taxon>Ustilaginomycotina</taxon>
        <taxon>Exobasidiomycetes</taxon>
        <taxon>Ceraceosorales</taxon>
        <taxon>Ceraceosoraceae</taxon>
        <taxon>Ceraceosorus</taxon>
    </lineage>
</organism>
<dbReference type="PRINTS" id="PR00320">
    <property type="entry name" value="GPROTEINBRPT"/>
</dbReference>
<dbReference type="GeneID" id="37034033"/>
<dbReference type="InterPro" id="IPR015943">
    <property type="entry name" value="WD40/YVTN_repeat-like_dom_sf"/>
</dbReference>
<keyword evidence="5" id="KW-0677">Repeat</keyword>
<keyword evidence="2 9" id="KW-0853">WD repeat</keyword>
<dbReference type="EMBL" id="KZ819355">
    <property type="protein sequence ID" value="PWN45494.1"/>
    <property type="molecule type" value="Genomic_DNA"/>
</dbReference>
<evidence type="ECO:0000256" key="3">
    <source>
        <dbReference type="ARBA" id="ARBA00022664"/>
    </source>
</evidence>
<evidence type="ECO:0000313" key="13">
    <source>
        <dbReference type="Proteomes" id="UP000245783"/>
    </source>
</evidence>
<comment type="subcellular location">
    <subcellularLocation>
        <location evidence="1">Nucleus</location>
    </subcellularLocation>
</comment>
<dbReference type="InParanoid" id="A0A316W7A9"/>
<evidence type="ECO:0000256" key="1">
    <source>
        <dbReference type="ARBA" id="ARBA00004123"/>
    </source>
</evidence>
<protein>
    <recommendedName>
        <fullName evidence="8">Pre-mRNA-processing factor 17</fullName>
    </recommendedName>
</protein>
<dbReference type="Proteomes" id="UP000245783">
    <property type="component" value="Unassembled WGS sequence"/>
</dbReference>
<dbReference type="CDD" id="cd00200">
    <property type="entry name" value="WD40"/>
    <property type="match status" value="1"/>
</dbReference>
<dbReference type="InterPro" id="IPR036322">
    <property type="entry name" value="WD40_repeat_dom_sf"/>
</dbReference>
<keyword evidence="3" id="KW-0507">mRNA processing</keyword>
<proteinExistence type="predicted"/>
<dbReference type="PANTHER" id="PTHR43979">
    <property type="entry name" value="PRE-MRNA-PROCESSING FACTOR 17"/>
    <property type="match status" value="1"/>
</dbReference>
<evidence type="ECO:0000256" key="10">
    <source>
        <dbReference type="SAM" id="Coils"/>
    </source>
</evidence>
<dbReference type="AlphaFoldDB" id="A0A316W7A9"/>
<keyword evidence="6" id="KW-0508">mRNA splicing</keyword>
<name>A0A316W7A9_9BASI</name>
<dbReference type="SMART" id="SM00320">
    <property type="entry name" value="WD40"/>
    <property type="match status" value="7"/>
</dbReference>
<keyword evidence="4" id="KW-0747">Spliceosome</keyword>
<dbReference type="STRING" id="1522189.A0A316W7A9"/>
<feature type="repeat" description="WD" evidence="9">
    <location>
        <begin position="485"/>
        <end position="519"/>
    </location>
</feature>
<evidence type="ECO:0000256" key="7">
    <source>
        <dbReference type="ARBA" id="ARBA00023242"/>
    </source>
</evidence>
<keyword evidence="13" id="KW-1185">Reference proteome</keyword>
<dbReference type="InterPro" id="IPR032847">
    <property type="entry name" value="PRPF17"/>
</dbReference>
<evidence type="ECO:0000256" key="8">
    <source>
        <dbReference type="ARBA" id="ARBA00068146"/>
    </source>
</evidence>
<keyword evidence="10" id="KW-0175">Coiled coil</keyword>
<evidence type="ECO:0000256" key="9">
    <source>
        <dbReference type="PROSITE-ProRule" id="PRU00221"/>
    </source>
</evidence>
<sequence length="649" mass="71125">MNALQSYDSGSEEDYAGPSKPSASITAVAAPAAPVKRALSPDEDDDVTVEASDAFGLQNLSGGDASASDDAQRNKASKRSREEADRKTGNGAASRSQAGSSDALTVTAAPGVIDADPSAAQLLTRPSDTSMHVNLRYTDMTAPIIGPENPFAARPLGSQANTLTGHIEDAAMSDFDFRAQQRTFESLGYARNPSNLAHNGGNSFVGDRARALALNGASAFELRGGDGESRKAARALKKQRKGQDGSLEDVGEGGYAGPWGGWHGEKVNVAEGVGPTPEEIKRAEERSTNRQLEKLEMEARRRREDAAGTEKSVFHGKSMYDYQGRTYMHVPTDVDTNLKGQPGTEQSFIPKACIHTWTGHTKGVSAIRLLPGSGHLMLSGSMDTQVKLWDVYHDGKCLRTYMGHNKAVRDVTFSPDGRRFLSASYDRQMKLWDTETGQCIRAFSNGKVPNVVRFHPDKPNIFLAGMSDKKITQFNTDDGEVTQEYDQHLGPVNSITFVDENRRFVTTSDDKTMRAWDFDIPVVVKYIADPTMHSMPVVATHPNRKWLACQSLDNHINVFASDSFRQNRKKIFSGHHIAGYACQLGFSPDGRFISSGDSEGNVVFWDWKSGKLLKRLRAHKDVVISHEWLPHETSKLVTGSWDGTIKLWD</sequence>
<feature type="coiled-coil region" evidence="10">
    <location>
        <begin position="285"/>
        <end position="312"/>
    </location>
</feature>
<feature type="compositionally biased region" description="Basic and acidic residues" evidence="11">
    <location>
        <begin position="79"/>
        <end position="88"/>
    </location>
</feature>
<dbReference type="InterPro" id="IPR019775">
    <property type="entry name" value="WD40_repeat_CS"/>
</dbReference>
<evidence type="ECO:0000256" key="5">
    <source>
        <dbReference type="ARBA" id="ARBA00022737"/>
    </source>
</evidence>
<dbReference type="RefSeq" id="XP_025372654.1">
    <property type="nucleotide sequence ID" value="XM_025512163.1"/>
</dbReference>
<dbReference type="PANTHER" id="PTHR43979:SF1">
    <property type="entry name" value="PRE-MRNA-PROCESSING FACTOR 17"/>
    <property type="match status" value="1"/>
</dbReference>
<dbReference type="OrthoDB" id="10257301at2759"/>
<evidence type="ECO:0000256" key="2">
    <source>
        <dbReference type="ARBA" id="ARBA00022574"/>
    </source>
</evidence>
<feature type="region of interest" description="Disordered" evidence="11">
    <location>
        <begin position="1"/>
        <end position="103"/>
    </location>
</feature>
<evidence type="ECO:0000256" key="4">
    <source>
        <dbReference type="ARBA" id="ARBA00022728"/>
    </source>
</evidence>
<dbReference type="PROSITE" id="PS50082">
    <property type="entry name" value="WD_REPEATS_2"/>
    <property type="match status" value="5"/>
</dbReference>
<feature type="repeat" description="WD" evidence="9">
    <location>
        <begin position="616"/>
        <end position="649"/>
    </location>
</feature>
<keyword evidence="7" id="KW-0539">Nucleus</keyword>
<accession>A0A316W7A9</accession>
<dbReference type="GO" id="GO:0000398">
    <property type="term" value="P:mRNA splicing, via spliceosome"/>
    <property type="evidence" value="ECO:0007669"/>
    <property type="project" value="InterPro"/>
</dbReference>
<dbReference type="PROSITE" id="PS00678">
    <property type="entry name" value="WD_REPEATS_1"/>
    <property type="match status" value="1"/>
</dbReference>
<feature type="repeat" description="WD" evidence="9">
    <location>
        <begin position="401"/>
        <end position="442"/>
    </location>
</feature>
<dbReference type="SUPFAM" id="SSF50978">
    <property type="entry name" value="WD40 repeat-like"/>
    <property type="match status" value="1"/>
</dbReference>
<gene>
    <name evidence="12" type="ORF">IE81DRAFT_297600</name>
</gene>
<dbReference type="GO" id="GO:0071013">
    <property type="term" value="C:catalytic step 2 spliceosome"/>
    <property type="evidence" value="ECO:0007669"/>
    <property type="project" value="InterPro"/>
</dbReference>
<dbReference type="PROSITE" id="PS50294">
    <property type="entry name" value="WD_REPEATS_REGION"/>
    <property type="match status" value="4"/>
</dbReference>
<evidence type="ECO:0000256" key="6">
    <source>
        <dbReference type="ARBA" id="ARBA00023187"/>
    </source>
</evidence>